<reference evidence="5" key="1">
    <citation type="submission" date="2023-01" db="EMBL/GenBank/DDBJ databases">
        <title>The growth and conidiation of Purpureocillium lavendulum are regulated by nitrogen source and histone H3K14 acetylation.</title>
        <authorList>
            <person name="Tang P."/>
            <person name="Han J."/>
            <person name="Zhang C."/>
            <person name="Tang P."/>
            <person name="Qi F."/>
            <person name="Zhang K."/>
            <person name="Liang L."/>
        </authorList>
    </citation>
    <scope>NUCLEOTIDE SEQUENCE</scope>
    <source>
        <strain evidence="5">YMF1.00683</strain>
    </source>
</reference>
<evidence type="ECO:0000256" key="2">
    <source>
        <dbReference type="SAM" id="MobiDB-lite"/>
    </source>
</evidence>
<keyword evidence="5" id="KW-0808">Transferase</keyword>
<organism evidence="5 6">
    <name type="scientific">Purpureocillium lavendulum</name>
    <dbReference type="NCBI Taxonomy" id="1247861"/>
    <lineage>
        <taxon>Eukaryota</taxon>
        <taxon>Fungi</taxon>
        <taxon>Dikarya</taxon>
        <taxon>Ascomycota</taxon>
        <taxon>Pezizomycotina</taxon>
        <taxon>Sordariomycetes</taxon>
        <taxon>Hypocreomycetidae</taxon>
        <taxon>Hypocreales</taxon>
        <taxon>Ophiocordycipitaceae</taxon>
        <taxon>Purpureocillium</taxon>
    </lineage>
</organism>
<protein>
    <submittedName>
        <fullName evidence="5">Kinase-related protein</fullName>
    </submittedName>
</protein>
<evidence type="ECO:0000313" key="6">
    <source>
        <dbReference type="Proteomes" id="UP001163105"/>
    </source>
</evidence>
<feature type="domain" description="Nephrocystin 3-like N-terminal" evidence="3">
    <location>
        <begin position="281"/>
        <end position="454"/>
    </location>
</feature>
<gene>
    <name evidence="5" type="ORF">O9K51_04959</name>
</gene>
<sequence>MDPISAISLASSLITFVDFSWRLVSGAHEIYKSGRGTTSESAQIGDIIEDLQELTSNLETEYVASLKAEKALRRLASGCKELSTELLVILNKLKHPKTTRWKALKITWDSILKKDEIQSIRQRLGEYRSQITLHLNTLFLSEQSAIKIQLDQIQASHEQLRTARFNDFEDSRGALRSALEQSARWPPQQSPQSNNNASDAPLAIEPDANALDQIQESLRNLRDLVWKAGPEKRLLSYLYFDSMYTREESIHDPEQGTLTWLFGDEPTGHIPGRPDFIDPFDGGIFHLSGKAGSGKSTTMKAIFEHPRTKIELQSWAKGKVLILAHFFFWNVGEALQGSLDGLYRSILFEVLKTCPELIPLVFPGQWASLQHQHTQDPNSNREELDFTISMFRPRKIKEGFDTLVNEKLEVNYSFCFFIDGLDEYRGDSVDHWELAGSLLQWSGGSNVKCCVSSRPHNEFLDTFSEGSRIHLHKLNKQDIYTFSCMMFEKDRNFKEVETCYQRLVARIVESSWGVFLWARLVVRILLSAVGRRDPETVLFRQLEALPKDLSLLYTRMLGVLEPVERYRADTMLLLALENSRLDASQHPLTALAFSWLDELENPEFPASGVRIKDQHELDDRYERVKRQLNSLTKGLLEIGPARSASQLKQPWILSQRVQFFHRTVPEYLRSEGQLDFSRLTGGQWKDAYVRLRVAEIGSINAHPLNWLPDLAHLFHYIESVFAIYRENKCQSGLPTTQALRQLCYVLSPKPLAISWYWVYNYRLPGYLPNFDSPLSFIHYAAFHGHDGYVLGEIANGDKIDIGDSMNLVLSSSCGRNPNPELVSSLLSLGFSLTDKCRVYKNNSNIDLVPGELRTIWILFVGQLIDYILKAAQQHQLDDSNTEQLCLDARYRILLAGLKSQMENDMIITFRYTDESDQWAFTSLQEIVLACSVRDQAEIRAAFGDMLQPTDSTEPITAATLPSWARVKAGIPMACWESGKEILFGHEWSPALLVFLLENTL</sequence>
<dbReference type="Proteomes" id="UP001163105">
    <property type="component" value="Unassembled WGS sequence"/>
</dbReference>
<keyword evidence="1" id="KW-0677">Repeat</keyword>
<dbReference type="PANTHER" id="PTHR10039">
    <property type="entry name" value="AMELOGENIN"/>
    <property type="match status" value="1"/>
</dbReference>
<name>A0AB34FRI5_9HYPO</name>
<evidence type="ECO:0000259" key="3">
    <source>
        <dbReference type="Pfam" id="PF24883"/>
    </source>
</evidence>
<feature type="region of interest" description="Disordered" evidence="2">
    <location>
        <begin position="179"/>
        <end position="202"/>
    </location>
</feature>
<accession>A0AB34FRI5</accession>
<dbReference type="Pfam" id="PF24883">
    <property type="entry name" value="NPHP3_N"/>
    <property type="match status" value="1"/>
</dbReference>
<comment type="caution">
    <text evidence="5">The sequence shown here is derived from an EMBL/GenBank/DDBJ whole genome shotgun (WGS) entry which is preliminary data.</text>
</comment>
<dbReference type="Gene3D" id="3.40.50.300">
    <property type="entry name" value="P-loop containing nucleotide triphosphate hydrolases"/>
    <property type="match status" value="1"/>
</dbReference>
<dbReference type="AlphaFoldDB" id="A0AB34FRI5"/>
<dbReference type="InterPro" id="IPR056884">
    <property type="entry name" value="NPHP3-like_N"/>
</dbReference>
<proteinExistence type="predicted"/>
<keyword evidence="5" id="KW-0418">Kinase</keyword>
<evidence type="ECO:0000256" key="1">
    <source>
        <dbReference type="ARBA" id="ARBA00022737"/>
    </source>
</evidence>
<dbReference type="EMBL" id="JAQHRD010000004">
    <property type="protein sequence ID" value="KAJ6441409.1"/>
    <property type="molecule type" value="Genomic_DNA"/>
</dbReference>
<dbReference type="SUPFAM" id="SSF52540">
    <property type="entry name" value="P-loop containing nucleoside triphosphate hydrolases"/>
    <property type="match status" value="1"/>
</dbReference>
<evidence type="ECO:0000259" key="4">
    <source>
        <dbReference type="Pfam" id="PF25053"/>
    </source>
</evidence>
<dbReference type="PANTHER" id="PTHR10039:SF5">
    <property type="entry name" value="NACHT DOMAIN-CONTAINING PROTEIN"/>
    <property type="match status" value="1"/>
</dbReference>
<dbReference type="Pfam" id="PF25053">
    <property type="entry name" value="DUF7791"/>
    <property type="match status" value="1"/>
</dbReference>
<dbReference type="InterPro" id="IPR056693">
    <property type="entry name" value="DUF7791"/>
</dbReference>
<evidence type="ECO:0000313" key="5">
    <source>
        <dbReference type="EMBL" id="KAJ6441409.1"/>
    </source>
</evidence>
<dbReference type="GO" id="GO:0016301">
    <property type="term" value="F:kinase activity"/>
    <property type="evidence" value="ECO:0007669"/>
    <property type="project" value="UniProtKB-KW"/>
</dbReference>
<keyword evidence="6" id="KW-1185">Reference proteome</keyword>
<feature type="domain" description="DUF7791" evidence="4">
    <location>
        <begin position="560"/>
        <end position="671"/>
    </location>
</feature>
<dbReference type="InterPro" id="IPR027417">
    <property type="entry name" value="P-loop_NTPase"/>
</dbReference>